<gene>
    <name evidence="1" type="ORF">J2X87_004850</name>
</gene>
<reference evidence="1" key="1">
    <citation type="submission" date="2023-07" db="EMBL/GenBank/DDBJ databases">
        <title>Sorghum-associated microbial communities from plants grown in Nebraska, USA.</title>
        <authorList>
            <person name="Schachtman D."/>
        </authorList>
    </citation>
    <scope>NUCLEOTIDE SEQUENCE</scope>
    <source>
        <strain evidence="1">BE46</strain>
    </source>
</reference>
<evidence type="ECO:0000313" key="2">
    <source>
        <dbReference type="Proteomes" id="UP001259420"/>
    </source>
</evidence>
<accession>A0ACC6JTT2</accession>
<dbReference type="EMBL" id="JAVDSD010000013">
    <property type="protein sequence ID" value="MDR6609746.1"/>
    <property type="molecule type" value="Genomic_DNA"/>
</dbReference>
<protein>
    <submittedName>
        <fullName evidence="1">Uncharacterized protein</fullName>
    </submittedName>
</protein>
<comment type="caution">
    <text evidence="1">The sequence shown here is derived from an EMBL/GenBank/DDBJ whole genome shotgun (WGS) entry which is preliminary data.</text>
</comment>
<dbReference type="Proteomes" id="UP001259420">
    <property type="component" value="Unassembled WGS sequence"/>
</dbReference>
<evidence type="ECO:0000313" key="1">
    <source>
        <dbReference type="EMBL" id="MDR6609746.1"/>
    </source>
</evidence>
<organism evidence="1 2">
    <name type="scientific">Pseudomonas synxantha</name>
    <dbReference type="NCBI Taxonomy" id="47883"/>
    <lineage>
        <taxon>Bacteria</taxon>
        <taxon>Pseudomonadati</taxon>
        <taxon>Pseudomonadota</taxon>
        <taxon>Gammaproteobacteria</taxon>
        <taxon>Pseudomonadales</taxon>
        <taxon>Pseudomonadaceae</taxon>
        <taxon>Pseudomonas</taxon>
    </lineage>
</organism>
<keyword evidence="2" id="KW-1185">Reference proteome</keyword>
<sequence>MLAKAACQPTCVLLTVYISIAAVTAAYGFALTASPFGKRPKGTKGLAPYVRP</sequence>
<feature type="non-terminal residue" evidence="1">
    <location>
        <position position="52"/>
    </location>
</feature>
<name>A0ACC6JTT2_9PSED</name>
<proteinExistence type="predicted"/>